<dbReference type="Proteomes" id="UP001497527">
    <property type="component" value="Unassembled WGS sequence"/>
</dbReference>
<dbReference type="Pfam" id="PF14412">
    <property type="entry name" value="AHH"/>
    <property type="match status" value="1"/>
</dbReference>
<feature type="signal peptide" evidence="1">
    <location>
        <begin position="1"/>
        <end position="18"/>
    </location>
</feature>
<dbReference type="EMBL" id="CAXJIO010000015">
    <property type="protein sequence ID" value="CAL2104154.1"/>
    <property type="molecule type" value="Genomic_DNA"/>
</dbReference>
<keyword evidence="3" id="KW-1185">Reference proteome</keyword>
<evidence type="ECO:0000313" key="2">
    <source>
        <dbReference type="EMBL" id="CAL2104154.1"/>
    </source>
</evidence>
<organism evidence="2 3">
    <name type="scientific">Tenacibaculum polynesiense</name>
    <dbReference type="NCBI Taxonomy" id="3137857"/>
    <lineage>
        <taxon>Bacteria</taxon>
        <taxon>Pseudomonadati</taxon>
        <taxon>Bacteroidota</taxon>
        <taxon>Flavobacteriia</taxon>
        <taxon>Flavobacteriales</taxon>
        <taxon>Flavobacteriaceae</taxon>
        <taxon>Tenacibaculum</taxon>
    </lineage>
</organism>
<feature type="chain" id="PRO_5045982110" description="RHS repeat-associated core domain-containing protein" evidence="1">
    <location>
        <begin position="19"/>
        <end position="370"/>
    </location>
</feature>
<accession>A0ABM9PFB6</accession>
<dbReference type="InterPro" id="IPR032871">
    <property type="entry name" value="AHH_dom_containing"/>
</dbReference>
<gene>
    <name evidence="2" type="ORF">T190423A01A_60091</name>
</gene>
<dbReference type="Gene3D" id="2.180.10.10">
    <property type="entry name" value="RHS repeat-associated core"/>
    <property type="match status" value="1"/>
</dbReference>
<dbReference type="RefSeq" id="WP_348718419.1">
    <property type="nucleotide sequence ID" value="NZ_CAXJIO010000015.1"/>
</dbReference>
<sequence length="370" mass="41864">MKKLLTILFVFALFGAYAQTEQNNETKEERGQRYINEVNPFRHLGYKPKIATLSKGKYREAFPDTLVQIGSFTYNLKSKQITGVIITENLGVSEADLKPEIVSRWMTPDPLSEEFPDMSPYNFTNNNPIFFIDPTGLAPETIYENINTGETVEVNDGINKTIKVSDTDFTKAKFFANEINDKTTTVTIGGKSFEANVINYVSDDIADAYTDFYNEQNSYSEFNISNIADYLFNTPDVKRESDLQLGGGGALELIGGPVKQSVTQIARAAKLVKIQKHHIIPKAIWKKHKAILAPFMEINSVWNLKKLPTPFHGNHPQYNKYVGNQIERLINEGSLSKKAIRGLQKNLNKQLNQAYDSGIKLNDYFRKLNN</sequence>
<evidence type="ECO:0000313" key="3">
    <source>
        <dbReference type="Proteomes" id="UP001497527"/>
    </source>
</evidence>
<protein>
    <recommendedName>
        <fullName evidence="4">RHS repeat-associated core domain-containing protein</fullName>
    </recommendedName>
</protein>
<comment type="caution">
    <text evidence="2">The sequence shown here is derived from an EMBL/GenBank/DDBJ whole genome shotgun (WGS) entry which is preliminary data.</text>
</comment>
<reference evidence="2 3" key="1">
    <citation type="submission" date="2024-05" db="EMBL/GenBank/DDBJ databases">
        <authorList>
            <person name="Duchaud E."/>
        </authorList>
    </citation>
    <scope>NUCLEOTIDE SEQUENCE [LARGE SCALE GENOMIC DNA]</scope>
    <source>
        <strain evidence="2">Ena-SAMPLE-TAB-13-05-2024-13:56:06:370-140308</strain>
    </source>
</reference>
<name>A0ABM9PFB6_9FLAO</name>
<proteinExistence type="predicted"/>
<evidence type="ECO:0008006" key="4">
    <source>
        <dbReference type="Google" id="ProtNLM"/>
    </source>
</evidence>
<evidence type="ECO:0000256" key="1">
    <source>
        <dbReference type="SAM" id="SignalP"/>
    </source>
</evidence>
<keyword evidence="1" id="KW-0732">Signal</keyword>